<accession>A0AAN9FV40</accession>
<dbReference type="AlphaFoldDB" id="A0AAN9FV40"/>
<dbReference type="Proteomes" id="UP001372338">
    <property type="component" value="Unassembled WGS sequence"/>
</dbReference>
<sequence>MAKKRGRLPLSPSPSKHTSKDDKGDHPLFDIAELDKEDLTIINSLSTKQTENLLLNLEAIRAKIARKDHSPILIDWGEPLQIRNMWVGHSTFMQIVHSVWSQQIEGSLMFQICKKLNILKTPLSALNRQHFAHFDRREVDIKDILDLVQNELIQNLNDVSLHMTEKDLCRQYSEIKLSAFSFLRQKAKLMWLKDGDVNSKLFHSSIKSRLYHSRILRLLTPSGETVDNQKDIEKLFLDFNSELFKRKDHRANMNSSVIKEGVPS</sequence>
<feature type="compositionally biased region" description="Basic and acidic residues" evidence="1">
    <location>
        <begin position="18"/>
        <end position="27"/>
    </location>
</feature>
<keyword evidence="3" id="KW-1185">Reference proteome</keyword>
<protein>
    <submittedName>
        <fullName evidence="2">Uncharacterized protein</fullName>
    </submittedName>
</protein>
<evidence type="ECO:0000313" key="3">
    <source>
        <dbReference type="Proteomes" id="UP001372338"/>
    </source>
</evidence>
<feature type="region of interest" description="Disordered" evidence="1">
    <location>
        <begin position="1"/>
        <end position="27"/>
    </location>
</feature>
<evidence type="ECO:0000313" key="2">
    <source>
        <dbReference type="EMBL" id="KAK7281911.1"/>
    </source>
</evidence>
<dbReference type="EMBL" id="JAYWIO010000002">
    <property type="protein sequence ID" value="KAK7281911.1"/>
    <property type="molecule type" value="Genomic_DNA"/>
</dbReference>
<proteinExistence type="predicted"/>
<organism evidence="2 3">
    <name type="scientific">Crotalaria pallida</name>
    <name type="common">Smooth rattlebox</name>
    <name type="synonym">Crotalaria striata</name>
    <dbReference type="NCBI Taxonomy" id="3830"/>
    <lineage>
        <taxon>Eukaryota</taxon>
        <taxon>Viridiplantae</taxon>
        <taxon>Streptophyta</taxon>
        <taxon>Embryophyta</taxon>
        <taxon>Tracheophyta</taxon>
        <taxon>Spermatophyta</taxon>
        <taxon>Magnoliopsida</taxon>
        <taxon>eudicotyledons</taxon>
        <taxon>Gunneridae</taxon>
        <taxon>Pentapetalae</taxon>
        <taxon>rosids</taxon>
        <taxon>fabids</taxon>
        <taxon>Fabales</taxon>
        <taxon>Fabaceae</taxon>
        <taxon>Papilionoideae</taxon>
        <taxon>50 kb inversion clade</taxon>
        <taxon>genistoids sensu lato</taxon>
        <taxon>core genistoids</taxon>
        <taxon>Crotalarieae</taxon>
        <taxon>Crotalaria</taxon>
    </lineage>
</organism>
<comment type="caution">
    <text evidence="2">The sequence shown here is derived from an EMBL/GenBank/DDBJ whole genome shotgun (WGS) entry which is preliminary data.</text>
</comment>
<evidence type="ECO:0000256" key="1">
    <source>
        <dbReference type="SAM" id="MobiDB-lite"/>
    </source>
</evidence>
<name>A0AAN9FV40_CROPI</name>
<gene>
    <name evidence="2" type="ORF">RIF29_10282</name>
</gene>
<reference evidence="2 3" key="1">
    <citation type="submission" date="2024-01" db="EMBL/GenBank/DDBJ databases">
        <title>The genomes of 5 underutilized Papilionoideae crops provide insights into root nodulation and disease resistanc.</title>
        <authorList>
            <person name="Yuan L."/>
        </authorList>
    </citation>
    <scope>NUCLEOTIDE SEQUENCE [LARGE SCALE GENOMIC DNA]</scope>
    <source>
        <strain evidence="2">ZHUSHIDOU_FW_LH</strain>
        <tissue evidence="2">Leaf</tissue>
    </source>
</reference>